<comment type="caution">
    <text evidence="2">The sequence shown here is derived from an EMBL/GenBank/DDBJ whole genome shotgun (WGS) entry which is preliminary data.</text>
</comment>
<dbReference type="InterPro" id="IPR054218">
    <property type="entry name" value="DUF6938"/>
</dbReference>
<dbReference type="PATRIC" id="fig|1619042.3.peg.368"/>
<accession>A0A0G1R8B4</accession>
<sequence length="442" mass="50611">MSNSAWVVAVDMGYGHQRAAYPLRHLSPTGKVIIANNYQGIPSGDYAIWKNIERFYEWFSRLNNIPVIGRRLFGIMDTLQEIPEFYPRRDLSAPTMQVKTIYSSIHRGWGRDLVEYLNTEDIPLITTFFSVAFFAEEHGFKNDIYTVLCDADISRAWVALNPAKSRIKYLAPCRRVVERLKLYGVKKENIYLTGFPLPEENLGGDQLKTLRADLGERLLNLDPAHHFRQKYSETLKRFLEEHIDITAKHNHPLTITFAVGGAGAQRALARNILVSLKKKLLKQEVNLNLVAGARNDVYLYFKEQLTSLSLAKLLNKNINIVFAVEKEDYFTKFNDVLRSTDMLWTKPSELSFYSALGLPVIMAPTIGSQEIFNKRWLTAIGAGLPQDNPHFTHEWLFDWVESGWLAEAAMSAFLDGRQFGVRNIKKVVFEGEREPAGRYQLM</sequence>
<evidence type="ECO:0000313" key="2">
    <source>
        <dbReference type="EMBL" id="KKU26293.1"/>
    </source>
</evidence>
<proteinExistence type="predicted"/>
<name>A0A0G1R8B4_9BACT</name>
<reference evidence="2 3" key="1">
    <citation type="journal article" date="2015" name="Nature">
        <title>rRNA introns, odd ribosomes, and small enigmatic genomes across a large radiation of phyla.</title>
        <authorList>
            <person name="Brown C.T."/>
            <person name="Hug L.A."/>
            <person name="Thomas B.C."/>
            <person name="Sharon I."/>
            <person name="Castelle C.J."/>
            <person name="Singh A."/>
            <person name="Wilkins M.J."/>
            <person name="Williams K.H."/>
            <person name="Banfield J.F."/>
        </authorList>
    </citation>
    <scope>NUCLEOTIDE SEQUENCE [LARGE SCALE GENOMIC DNA]</scope>
</reference>
<evidence type="ECO:0000313" key="3">
    <source>
        <dbReference type="Proteomes" id="UP000034175"/>
    </source>
</evidence>
<evidence type="ECO:0000259" key="1">
    <source>
        <dbReference type="Pfam" id="PF22053"/>
    </source>
</evidence>
<protein>
    <recommendedName>
        <fullName evidence="1">DUF6938 domain-containing protein</fullName>
    </recommendedName>
</protein>
<dbReference type="Pfam" id="PF22053">
    <property type="entry name" value="DUF6938"/>
    <property type="match status" value="1"/>
</dbReference>
<feature type="domain" description="DUF6938" evidence="1">
    <location>
        <begin position="247"/>
        <end position="373"/>
    </location>
</feature>
<organism evidence="2 3">
    <name type="scientific">Candidatus Magasanikbacteria bacterium GW2011_GWA2_46_17</name>
    <dbReference type="NCBI Taxonomy" id="1619042"/>
    <lineage>
        <taxon>Bacteria</taxon>
        <taxon>Candidatus Magasanikiibacteriota</taxon>
    </lineage>
</organism>
<dbReference type="AlphaFoldDB" id="A0A0G1R8B4"/>
<dbReference type="EMBL" id="LCMA01000010">
    <property type="protein sequence ID" value="KKU26293.1"/>
    <property type="molecule type" value="Genomic_DNA"/>
</dbReference>
<gene>
    <name evidence="2" type="ORF">UX39_C0010G0005</name>
</gene>
<dbReference type="Proteomes" id="UP000034175">
    <property type="component" value="Unassembled WGS sequence"/>
</dbReference>